<dbReference type="Pfam" id="PF21982">
    <property type="entry name" value="RecX_HTH1"/>
    <property type="match status" value="1"/>
</dbReference>
<comment type="function">
    <text evidence="5">Modulates RecA activity.</text>
</comment>
<evidence type="ECO:0000259" key="8">
    <source>
        <dbReference type="Pfam" id="PF21982"/>
    </source>
</evidence>
<dbReference type="PANTHER" id="PTHR33602">
    <property type="entry name" value="REGULATORY PROTEIN RECX FAMILY PROTEIN"/>
    <property type="match status" value="1"/>
</dbReference>
<dbReference type="InterPro" id="IPR053926">
    <property type="entry name" value="RecX_HTH_1st"/>
</dbReference>
<feature type="compositionally biased region" description="Basic and acidic residues" evidence="6">
    <location>
        <begin position="151"/>
        <end position="166"/>
    </location>
</feature>
<evidence type="ECO:0000313" key="10">
    <source>
        <dbReference type="Proteomes" id="UP000292685"/>
    </source>
</evidence>
<evidence type="ECO:0000313" key="9">
    <source>
        <dbReference type="EMBL" id="RZU61863.1"/>
    </source>
</evidence>
<accession>A0A4Q8AE05</accession>
<dbReference type="PANTHER" id="PTHR33602:SF1">
    <property type="entry name" value="REGULATORY PROTEIN RECX FAMILY PROTEIN"/>
    <property type="match status" value="1"/>
</dbReference>
<feature type="domain" description="RecX first three-helical" evidence="8">
    <location>
        <begin position="168"/>
        <end position="206"/>
    </location>
</feature>
<evidence type="ECO:0000256" key="5">
    <source>
        <dbReference type="HAMAP-Rule" id="MF_01114"/>
    </source>
</evidence>
<dbReference type="GO" id="GO:0006282">
    <property type="term" value="P:regulation of DNA repair"/>
    <property type="evidence" value="ECO:0007669"/>
    <property type="project" value="UniProtKB-UniRule"/>
</dbReference>
<dbReference type="AlphaFoldDB" id="A0A4Q8AE05"/>
<sequence length="324" mass="35051">MVNRADDWAGLTDAGDGTGAAAGRGKSSRDGSRRKPRAASGARRGTDAAPPQRRRSGDAPSALTPDAEAWLASAGPPPDWAQDIVAATPGPVATEDRPRSSGPERASTRAAVPFEADAATPETVPDEDPGEYLESGADESSGRRKRPSGRNRKEPREAGPPAHPEEEARAIILRQLTGSAKSRQQLADKLAEREIPDAVAGQVLDRFEELGLINDREFALMWVRSRAGTRRLAASALRRELVQKGIDDEFIVEALEQVTEDDERRAARELVDKKLRSQGSADLNDRLQRDKVIRRLVSMLARKGYGGGVAFGVVNEAIREAREE</sequence>
<dbReference type="Pfam" id="PF02631">
    <property type="entry name" value="RecX_HTH2"/>
    <property type="match status" value="1"/>
</dbReference>
<gene>
    <name evidence="5" type="primary">recX</name>
    <name evidence="9" type="ORF">EV380_1445</name>
</gene>
<name>A0A4Q8AE05_9MICC</name>
<evidence type="ECO:0000256" key="6">
    <source>
        <dbReference type="SAM" id="MobiDB-lite"/>
    </source>
</evidence>
<dbReference type="GO" id="GO:0005737">
    <property type="term" value="C:cytoplasm"/>
    <property type="evidence" value="ECO:0007669"/>
    <property type="project" value="UniProtKB-SubCell"/>
</dbReference>
<dbReference type="InterPro" id="IPR036388">
    <property type="entry name" value="WH-like_DNA-bd_sf"/>
</dbReference>
<keyword evidence="10" id="KW-1185">Reference proteome</keyword>
<dbReference type="EMBL" id="SHLA01000001">
    <property type="protein sequence ID" value="RZU61863.1"/>
    <property type="molecule type" value="Genomic_DNA"/>
</dbReference>
<dbReference type="HAMAP" id="MF_01114">
    <property type="entry name" value="RecX"/>
    <property type="match status" value="1"/>
</dbReference>
<dbReference type="Gene3D" id="1.10.10.10">
    <property type="entry name" value="Winged helix-like DNA-binding domain superfamily/Winged helix DNA-binding domain"/>
    <property type="match status" value="1"/>
</dbReference>
<evidence type="ECO:0000259" key="7">
    <source>
        <dbReference type="Pfam" id="PF02631"/>
    </source>
</evidence>
<reference evidence="9 10" key="1">
    <citation type="submission" date="2019-02" db="EMBL/GenBank/DDBJ databases">
        <title>Sequencing the genomes of 1000 actinobacteria strains.</title>
        <authorList>
            <person name="Klenk H.-P."/>
        </authorList>
    </citation>
    <scope>NUCLEOTIDE SEQUENCE [LARGE SCALE GENOMIC DNA]</scope>
    <source>
        <strain evidence="9 10">DSM 17364</strain>
    </source>
</reference>
<feature type="region of interest" description="Disordered" evidence="6">
    <location>
        <begin position="1"/>
        <end position="166"/>
    </location>
</feature>
<organism evidence="9 10">
    <name type="scientific">Zhihengliuella halotolerans</name>
    <dbReference type="NCBI Taxonomy" id="370736"/>
    <lineage>
        <taxon>Bacteria</taxon>
        <taxon>Bacillati</taxon>
        <taxon>Actinomycetota</taxon>
        <taxon>Actinomycetes</taxon>
        <taxon>Micrococcales</taxon>
        <taxon>Micrococcaceae</taxon>
        <taxon>Zhihengliuella</taxon>
    </lineage>
</organism>
<evidence type="ECO:0000256" key="4">
    <source>
        <dbReference type="ARBA" id="ARBA00022490"/>
    </source>
</evidence>
<evidence type="ECO:0000256" key="1">
    <source>
        <dbReference type="ARBA" id="ARBA00004496"/>
    </source>
</evidence>
<dbReference type="OrthoDB" id="5244465at2"/>
<evidence type="ECO:0000256" key="2">
    <source>
        <dbReference type="ARBA" id="ARBA00009695"/>
    </source>
</evidence>
<comment type="subcellular location">
    <subcellularLocation>
        <location evidence="1 5">Cytoplasm</location>
    </subcellularLocation>
</comment>
<dbReference type="InterPro" id="IPR003783">
    <property type="entry name" value="Regulatory_RecX"/>
</dbReference>
<dbReference type="Proteomes" id="UP000292685">
    <property type="component" value="Unassembled WGS sequence"/>
</dbReference>
<dbReference type="RefSeq" id="WP_130450322.1">
    <property type="nucleotide sequence ID" value="NZ_SHLA01000001.1"/>
</dbReference>
<protein>
    <recommendedName>
        <fullName evidence="3 5">Regulatory protein RecX</fullName>
    </recommendedName>
</protein>
<comment type="similarity">
    <text evidence="2 5">Belongs to the RecX family.</text>
</comment>
<comment type="caution">
    <text evidence="9">The sequence shown here is derived from an EMBL/GenBank/DDBJ whole genome shotgun (WGS) entry which is preliminary data.</text>
</comment>
<feature type="domain" description="RecX second three-helical" evidence="7">
    <location>
        <begin position="214"/>
        <end position="255"/>
    </location>
</feature>
<keyword evidence="4 5" id="KW-0963">Cytoplasm</keyword>
<evidence type="ECO:0000256" key="3">
    <source>
        <dbReference type="ARBA" id="ARBA00018111"/>
    </source>
</evidence>
<dbReference type="InterPro" id="IPR053924">
    <property type="entry name" value="RecX_HTH_2nd"/>
</dbReference>
<proteinExistence type="inferred from homology"/>